<proteinExistence type="predicted"/>
<organism evidence="1">
    <name type="scientific">Rhizophora mucronata</name>
    <name type="common">Asiatic mangrove</name>
    <dbReference type="NCBI Taxonomy" id="61149"/>
    <lineage>
        <taxon>Eukaryota</taxon>
        <taxon>Viridiplantae</taxon>
        <taxon>Streptophyta</taxon>
        <taxon>Embryophyta</taxon>
        <taxon>Tracheophyta</taxon>
        <taxon>Spermatophyta</taxon>
        <taxon>Magnoliopsida</taxon>
        <taxon>eudicotyledons</taxon>
        <taxon>Gunneridae</taxon>
        <taxon>Pentapetalae</taxon>
        <taxon>rosids</taxon>
        <taxon>fabids</taxon>
        <taxon>Malpighiales</taxon>
        <taxon>Rhizophoraceae</taxon>
        <taxon>Rhizophora</taxon>
    </lineage>
</organism>
<dbReference type="EMBL" id="GGEC01069244">
    <property type="protein sequence ID" value="MBX49728.1"/>
    <property type="molecule type" value="Transcribed_RNA"/>
</dbReference>
<name>A0A2P2P4Q9_RHIMU</name>
<accession>A0A2P2P4Q9</accession>
<sequence>MIPLLKCVAACDISVILTHGYHYVIQHHGSYMNIFGPSGGKPLIC</sequence>
<reference evidence="1" key="1">
    <citation type="submission" date="2018-02" db="EMBL/GenBank/DDBJ databases">
        <title>Rhizophora mucronata_Transcriptome.</title>
        <authorList>
            <person name="Meera S.P."/>
            <person name="Sreeshan A."/>
            <person name="Augustine A."/>
        </authorList>
    </citation>
    <scope>NUCLEOTIDE SEQUENCE</scope>
    <source>
        <tissue evidence="1">Leaf</tissue>
    </source>
</reference>
<protein>
    <submittedName>
        <fullName evidence="1">Uncharacterized protein</fullName>
    </submittedName>
</protein>
<evidence type="ECO:0000313" key="1">
    <source>
        <dbReference type="EMBL" id="MBX49728.1"/>
    </source>
</evidence>
<dbReference type="AlphaFoldDB" id="A0A2P2P4Q9"/>